<keyword evidence="1" id="KW-0472">Membrane</keyword>
<evidence type="ECO:0000313" key="2">
    <source>
        <dbReference type="EMBL" id="KAK1390024.1"/>
    </source>
</evidence>
<name>A0AAD8IQ29_9APIA</name>
<reference evidence="2" key="1">
    <citation type="submission" date="2023-02" db="EMBL/GenBank/DDBJ databases">
        <title>Genome of toxic invasive species Heracleum sosnowskyi carries increased number of genes despite the absence of recent whole-genome duplications.</title>
        <authorList>
            <person name="Schelkunov M."/>
            <person name="Shtratnikova V."/>
            <person name="Makarenko M."/>
            <person name="Klepikova A."/>
            <person name="Omelchenko D."/>
            <person name="Novikova G."/>
            <person name="Obukhova E."/>
            <person name="Bogdanov V."/>
            <person name="Penin A."/>
            <person name="Logacheva M."/>
        </authorList>
    </citation>
    <scope>NUCLEOTIDE SEQUENCE</scope>
    <source>
        <strain evidence="2">Hsosn_3</strain>
        <tissue evidence="2">Leaf</tissue>
    </source>
</reference>
<evidence type="ECO:0000256" key="1">
    <source>
        <dbReference type="SAM" id="Phobius"/>
    </source>
</evidence>
<proteinExistence type="predicted"/>
<keyword evidence="3" id="KW-1185">Reference proteome</keyword>
<dbReference type="EMBL" id="JAUIZM010000004">
    <property type="protein sequence ID" value="KAK1390024.1"/>
    <property type="molecule type" value="Genomic_DNA"/>
</dbReference>
<keyword evidence="1" id="KW-1133">Transmembrane helix</keyword>
<evidence type="ECO:0000313" key="3">
    <source>
        <dbReference type="Proteomes" id="UP001237642"/>
    </source>
</evidence>
<dbReference type="PANTHER" id="PTHR31789:SF9">
    <property type="entry name" value="EXPRESSED PROTEIN"/>
    <property type="match status" value="1"/>
</dbReference>
<organism evidence="2 3">
    <name type="scientific">Heracleum sosnowskyi</name>
    <dbReference type="NCBI Taxonomy" id="360622"/>
    <lineage>
        <taxon>Eukaryota</taxon>
        <taxon>Viridiplantae</taxon>
        <taxon>Streptophyta</taxon>
        <taxon>Embryophyta</taxon>
        <taxon>Tracheophyta</taxon>
        <taxon>Spermatophyta</taxon>
        <taxon>Magnoliopsida</taxon>
        <taxon>eudicotyledons</taxon>
        <taxon>Gunneridae</taxon>
        <taxon>Pentapetalae</taxon>
        <taxon>asterids</taxon>
        <taxon>campanulids</taxon>
        <taxon>Apiales</taxon>
        <taxon>Apiaceae</taxon>
        <taxon>Apioideae</taxon>
        <taxon>apioid superclade</taxon>
        <taxon>Tordylieae</taxon>
        <taxon>Tordyliinae</taxon>
        <taxon>Heracleum</taxon>
    </lineage>
</organism>
<sequence>MFDNQDQKGKTSTVIPFLERRTKVIEIVSPHGVVFALVQSGVLCFIKAWRTKVIEIVSPHGVVFALVQSGVLCFIKACLVFCVSLRHGSHVFTPSMGPFKVLDTFNVVNEMAQSYRV</sequence>
<feature type="transmembrane region" description="Helical" evidence="1">
    <location>
        <begin position="27"/>
        <end position="49"/>
    </location>
</feature>
<dbReference type="AlphaFoldDB" id="A0AAD8IQ29"/>
<gene>
    <name evidence="2" type="ORF">POM88_018202</name>
</gene>
<protein>
    <submittedName>
        <fullName evidence="2">Uncharacterized protein</fullName>
    </submittedName>
</protein>
<dbReference type="Proteomes" id="UP001237642">
    <property type="component" value="Unassembled WGS sequence"/>
</dbReference>
<dbReference type="PANTHER" id="PTHR31789">
    <property type="entry name" value="OS05G0482600 PROTEIN"/>
    <property type="match status" value="1"/>
</dbReference>
<comment type="caution">
    <text evidence="2">The sequence shown here is derived from an EMBL/GenBank/DDBJ whole genome shotgun (WGS) entry which is preliminary data.</text>
</comment>
<reference evidence="2" key="2">
    <citation type="submission" date="2023-05" db="EMBL/GenBank/DDBJ databases">
        <authorList>
            <person name="Schelkunov M.I."/>
        </authorList>
    </citation>
    <scope>NUCLEOTIDE SEQUENCE</scope>
    <source>
        <strain evidence="2">Hsosn_3</strain>
        <tissue evidence="2">Leaf</tissue>
    </source>
</reference>
<keyword evidence="1" id="KW-0812">Transmembrane</keyword>
<accession>A0AAD8IQ29</accession>
<feature type="transmembrane region" description="Helical" evidence="1">
    <location>
        <begin position="61"/>
        <end position="85"/>
    </location>
</feature>